<comment type="caution">
    <text evidence="10">The sequence shown here is derived from an EMBL/GenBank/DDBJ whole genome shotgun (WGS) entry which is preliminary data.</text>
</comment>
<comment type="subcellular location">
    <subcellularLocation>
        <location evidence="5 6">Cytoplasm</location>
    </subcellularLocation>
</comment>
<protein>
    <recommendedName>
        <fullName evidence="5">Exodeoxyribonuclease 7 large subunit</fullName>
        <ecNumber evidence="5">3.1.11.6</ecNumber>
    </recommendedName>
    <alternativeName>
        <fullName evidence="5">Exodeoxyribonuclease VII large subunit</fullName>
        <shortName evidence="5">Exonuclease VII large subunit</shortName>
    </alternativeName>
</protein>
<accession>A0A2T4J062</accession>
<dbReference type="PANTHER" id="PTHR30008:SF0">
    <property type="entry name" value="EXODEOXYRIBONUCLEASE 7 LARGE SUBUNIT"/>
    <property type="match status" value="1"/>
</dbReference>
<gene>
    <name evidence="5" type="primary">xseA</name>
    <name evidence="10" type="ORF">C9427_06930</name>
</gene>
<dbReference type="OrthoDB" id="9802795at2"/>
<dbReference type="GO" id="GO:0008855">
    <property type="term" value="F:exodeoxyribonuclease VII activity"/>
    <property type="evidence" value="ECO:0007669"/>
    <property type="project" value="UniProtKB-UniRule"/>
</dbReference>
<dbReference type="GO" id="GO:0009318">
    <property type="term" value="C:exodeoxyribonuclease VII complex"/>
    <property type="evidence" value="ECO:0007669"/>
    <property type="project" value="UniProtKB-UniRule"/>
</dbReference>
<comment type="similarity">
    <text evidence="5 6">Belongs to the XseA family.</text>
</comment>
<reference evidence="10 11" key="1">
    <citation type="submission" date="2018-03" db="EMBL/GenBank/DDBJ databases">
        <title>Genome sequence of the symbiotic type strain Mesorhizobium helmanticense CSLC115NT isolated from Lotus corniculatus nodules.</title>
        <authorList>
            <person name="Sannazzaro A.I."/>
            <person name="Torres Tejerizo G.A."/>
            <person name="Dip D."/>
            <person name="Caballero M."/>
            <person name="Pistorio M."/>
            <person name="Estrella M.J."/>
        </authorList>
    </citation>
    <scope>NUCLEOTIDE SEQUENCE [LARGE SCALE GENOMIC DNA]</scope>
    <source>
        <strain evidence="10 11">CSLC115N</strain>
    </source>
</reference>
<keyword evidence="11" id="KW-1185">Reference proteome</keyword>
<evidence type="ECO:0000256" key="3">
    <source>
        <dbReference type="ARBA" id="ARBA00022801"/>
    </source>
</evidence>
<keyword evidence="3 5" id="KW-0378">Hydrolase</keyword>
<sequence length="524" mass="56857">MSDAASESRTNATEYTVSEISGALKRTVEDVFGHVRVRGEISGYRGPHSSGHAYFALKDDRARLDAVVWKTTMSRLKFRPEEGMEVIATGRLTTYPGKSNYQIVIDNLEPAGAGALMALLEERKRRLQAEGLFDAGRKRRLPFMPRVIGVITSPTGSVIRDIIHRIKDRFPLHVLVWPVRVQGETAGAEVTAAVNGFNALVMDGAIPHPDLLIVARGGGSLEDLWGFNDEALARAAAASRIPLISAVGHETDWTLIDLVADVRAPTPTGAAEIAVPVKADLEATLAGLGARLKAAVSRNFERKRQLVRAAARALPSPDQLLALPRRRFDEATSRLGRALSVSIDRKRARLQGQRLTPATLSRRMNEARTLTGRDLARAQAAFFAIVRERRARFSRNAARLSPAPIARRQKLQADALTRLTRRQDQAISRRLDRLRGQLTQADRLLATLSHKAVLARGFALVKDADGAVVKHAAEVAPGMALSLEFADGAADAIATSSTASPARPKAITRPAAKSREPGNQGSLF</sequence>
<dbReference type="NCBIfam" id="TIGR00237">
    <property type="entry name" value="xseA"/>
    <property type="match status" value="1"/>
</dbReference>
<evidence type="ECO:0000256" key="7">
    <source>
        <dbReference type="SAM" id="MobiDB-lite"/>
    </source>
</evidence>
<organism evidence="10 11">
    <name type="scientific">Mesorhizobium helmanticense</name>
    <dbReference type="NCBI Taxonomy" id="1776423"/>
    <lineage>
        <taxon>Bacteria</taxon>
        <taxon>Pseudomonadati</taxon>
        <taxon>Pseudomonadota</taxon>
        <taxon>Alphaproteobacteria</taxon>
        <taxon>Hyphomicrobiales</taxon>
        <taxon>Phyllobacteriaceae</taxon>
        <taxon>Mesorhizobium</taxon>
    </lineage>
</organism>
<comment type="catalytic activity">
    <reaction evidence="5 6">
        <text>Exonucleolytic cleavage in either 5'- to 3'- or 3'- to 5'-direction to yield nucleoside 5'-phosphates.</text>
        <dbReference type="EC" id="3.1.11.6"/>
    </reaction>
</comment>
<dbReference type="InterPro" id="IPR025824">
    <property type="entry name" value="OB-fold_nuc-bd_dom"/>
</dbReference>
<dbReference type="Proteomes" id="UP000240259">
    <property type="component" value="Unassembled WGS sequence"/>
</dbReference>
<feature type="domain" description="Exonuclease VII large subunit C-terminal" evidence="8">
    <location>
        <begin position="132"/>
        <end position="492"/>
    </location>
</feature>
<dbReference type="Pfam" id="PF13742">
    <property type="entry name" value="tRNA_anti_2"/>
    <property type="match status" value="1"/>
</dbReference>
<feature type="compositionally biased region" description="Low complexity" evidence="7">
    <location>
        <begin position="494"/>
        <end position="505"/>
    </location>
</feature>
<feature type="region of interest" description="Disordered" evidence="7">
    <location>
        <begin position="494"/>
        <end position="524"/>
    </location>
</feature>
<evidence type="ECO:0000256" key="6">
    <source>
        <dbReference type="RuleBase" id="RU004355"/>
    </source>
</evidence>
<evidence type="ECO:0000256" key="5">
    <source>
        <dbReference type="HAMAP-Rule" id="MF_00378"/>
    </source>
</evidence>
<feature type="domain" description="OB-fold nucleic acid binding" evidence="9">
    <location>
        <begin position="15"/>
        <end position="108"/>
    </location>
</feature>
<dbReference type="PANTHER" id="PTHR30008">
    <property type="entry name" value="EXODEOXYRIBONUCLEASE 7 LARGE SUBUNIT"/>
    <property type="match status" value="1"/>
</dbReference>
<keyword evidence="1 5" id="KW-0963">Cytoplasm</keyword>
<keyword evidence="4 5" id="KW-0269">Exonuclease</keyword>
<dbReference type="Pfam" id="PF02601">
    <property type="entry name" value="Exonuc_VII_L"/>
    <property type="match status" value="1"/>
</dbReference>
<dbReference type="CDD" id="cd04489">
    <property type="entry name" value="ExoVII_LU_OBF"/>
    <property type="match status" value="1"/>
</dbReference>
<dbReference type="HAMAP" id="MF_00378">
    <property type="entry name" value="Exonuc_7_L"/>
    <property type="match status" value="1"/>
</dbReference>
<evidence type="ECO:0000259" key="8">
    <source>
        <dbReference type="Pfam" id="PF02601"/>
    </source>
</evidence>
<proteinExistence type="inferred from homology"/>
<comment type="subunit">
    <text evidence="5">Heterooligomer composed of large and small subunits.</text>
</comment>
<dbReference type="RefSeq" id="WP_107648386.1">
    <property type="nucleotide sequence ID" value="NZ_PZJX01000014.1"/>
</dbReference>
<dbReference type="InterPro" id="IPR003753">
    <property type="entry name" value="Exonuc_VII_L"/>
</dbReference>
<evidence type="ECO:0000256" key="4">
    <source>
        <dbReference type="ARBA" id="ARBA00022839"/>
    </source>
</evidence>
<dbReference type="EMBL" id="PZJX01000014">
    <property type="protein sequence ID" value="PTE11272.1"/>
    <property type="molecule type" value="Genomic_DNA"/>
</dbReference>
<dbReference type="EC" id="3.1.11.6" evidence="5"/>
<dbReference type="GO" id="GO:0003676">
    <property type="term" value="F:nucleic acid binding"/>
    <property type="evidence" value="ECO:0007669"/>
    <property type="project" value="InterPro"/>
</dbReference>
<name>A0A2T4J062_9HYPH</name>
<dbReference type="AlphaFoldDB" id="A0A2T4J062"/>
<evidence type="ECO:0000313" key="10">
    <source>
        <dbReference type="EMBL" id="PTE11272.1"/>
    </source>
</evidence>
<evidence type="ECO:0000259" key="9">
    <source>
        <dbReference type="Pfam" id="PF13742"/>
    </source>
</evidence>
<dbReference type="GO" id="GO:0005737">
    <property type="term" value="C:cytoplasm"/>
    <property type="evidence" value="ECO:0007669"/>
    <property type="project" value="UniProtKB-SubCell"/>
</dbReference>
<keyword evidence="2 5" id="KW-0540">Nuclease</keyword>
<comment type="function">
    <text evidence="5">Bidirectionally degrades single-stranded DNA into large acid-insoluble oligonucleotides, which are then degraded further into small acid-soluble oligonucleotides.</text>
</comment>
<evidence type="ECO:0000256" key="2">
    <source>
        <dbReference type="ARBA" id="ARBA00022722"/>
    </source>
</evidence>
<dbReference type="InterPro" id="IPR020579">
    <property type="entry name" value="Exonuc_VII_lsu_C"/>
</dbReference>
<evidence type="ECO:0000313" key="11">
    <source>
        <dbReference type="Proteomes" id="UP000240259"/>
    </source>
</evidence>
<evidence type="ECO:0000256" key="1">
    <source>
        <dbReference type="ARBA" id="ARBA00022490"/>
    </source>
</evidence>
<dbReference type="GO" id="GO:0006308">
    <property type="term" value="P:DNA catabolic process"/>
    <property type="evidence" value="ECO:0007669"/>
    <property type="project" value="UniProtKB-UniRule"/>
</dbReference>